<dbReference type="InterPro" id="IPR005841">
    <property type="entry name" value="Alpha-D-phosphohexomutase_SF"/>
</dbReference>
<dbReference type="PRINTS" id="PR00509">
    <property type="entry name" value="PGMPMM"/>
</dbReference>
<dbReference type="GO" id="GO:0005975">
    <property type="term" value="P:carbohydrate metabolic process"/>
    <property type="evidence" value="ECO:0007669"/>
    <property type="project" value="InterPro"/>
</dbReference>
<evidence type="ECO:0000259" key="11">
    <source>
        <dbReference type="Pfam" id="PF02880"/>
    </source>
</evidence>
<dbReference type="OrthoDB" id="10363at2157"/>
<dbReference type="InterPro" id="IPR016066">
    <property type="entry name" value="A-D-PHexomutase_CS"/>
</dbReference>
<dbReference type="eggNOG" id="arCOG00767">
    <property type="taxonomic scope" value="Archaea"/>
</dbReference>
<dbReference type="InterPro" id="IPR005844">
    <property type="entry name" value="A-D-PHexomutase_a/b/a-I"/>
</dbReference>
<evidence type="ECO:0000259" key="10">
    <source>
        <dbReference type="Pfam" id="PF02879"/>
    </source>
</evidence>
<dbReference type="HOGENOM" id="CLU_016950_7_1_2"/>
<feature type="domain" description="Alpha-D-phosphohexomutase C-terminal" evidence="8">
    <location>
        <begin position="368"/>
        <end position="421"/>
    </location>
</feature>
<comment type="similarity">
    <text evidence="2 7">Belongs to the phosphohexose mutase family.</text>
</comment>
<dbReference type="PANTHER" id="PTHR43771:SF1">
    <property type="entry name" value="PHOSPHOMANNOMUTASE"/>
    <property type="match status" value="1"/>
</dbReference>
<evidence type="ECO:0000259" key="9">
    <source>
        <dbReference type="Pfam" id="PF02878"/>
    </source>
</evidence>
<dbReference type="InterPro" id="IPR005846">
    <property type="entry name" value="A-D-PHexomutase_a/b/a-III"/>
</dbReference>
<dbReference type="KEGG" id="nev:NTE_02946"/>
<keyword evidence="3" id="KW-0597">Phosphoprotein</keyword>
<dbReference type="SUPFAM" id="SSF55957">
    <property type="entry name" value="Phosphoglucomutase, C-terminal domain"/>
    <property type="match status" value="1"/>
</dbReference>
<dbReference type="GO" id="GO:0000287">
    <property type="term" value="F:magnesium ion binding"/>
    <property type="evidence" value="ECO:0007669"/>
    <property type="project" value="InterPro"/>
</dbReference>
<sequence length="440" mass="46604">MKVSISGARGIYGSDDLTLQQAALFAGRFASLVKSRKCIVARDTRPSGPILSQVVSASLMAAGIDVYNLGVASTPAAFREARKYGAGIIITASHNPLEWNGLKFIIEGRGLFEKELEQMMLASNPSVSQNTGREYPATASYVDDVAALVDDAGTTGAQVAVGIDAGGGASCGYSEKLFKRLGIKFQSINSIPGVSSRGPDPTADDLADLRALVTANKLALGFALDLDGDRLVVVNEKGEKLNPDATLLLCVARAAELGAKKFVTSIDTSVAVAKYVRERGGTVEHSKVGEANVVNKMLETGAEAGGEGSSAGFIMPKFNMCRDGLLAAATIATLDRKAMDDCLSFASQFVQVRSKIAADSSLHARVIEKLPDALKAECSQLITGDGVKGIIDEDSWVLVRSSNTEHAIRVSVESRAQKAQALYKKMSEKVQRIYHDQAAR</sequence>
<dbReference type="EC" id="5.4.2.8" evidence="12"/>
<dbReference type="Gene3D" id="3.30.310.50">
    <property type="entry name" value="Alpha-D-phosphohexomutase, C-terminal domain"/>
    <property type="match status" value="1"/>
</dbReference>
<feature type="domain" description="Alpha-D-phosphohexomutase alpha/beta/alpha" evidence="11">
    <location>
        <begin position="242"/>
        <end position="334"/>
    </location>
</feature>
<keyword evidence="4 7" id="KW-0479">Metal-binding</keyword>
<accession>A0A075MWF1</accession>
<dbReference type="Pfam" id="PF00408">
    <property type="entry name" value="PGM_PMM_IV"/>
    <property type="match status" value="1"/>
</dbReference>
<evidence type="ECO:0000256" key="4">
    <source>
        <dbReference type="ARBA" id="ARBA00022723"/>
    </source>
</evidence>
<dbReference type="SUPFAM" id="SSF53738">
    <property type="entry name" value="Phosphoglucomutase, first 3 domains"/>
    <property type="match status" value="3"/>
</dbReference>
<evidence type="ECO:0000256" key="1">
    <source>
        <dbReference type="ARBA" id="ARBA00001946"/>
    </source>
</evidence>
<gene>
    <name evidence="12" type="ORF">NTE_02946</name>
</gene>
<dbReference type="InterPro" id="IPR036900">
    <property type="entry name" value="A-D-PHexomutase_C_sf"/>
</dbReference>
<evidence type="ECO:0000256" key="7">
    <source>
        <dbReference type="RuleBase" id="RU004326"/>
    </source>
</evidence>
<dbReference type="PANTHER" id="PTHR43771">
    <property type="entry name" value="PHOSPHOMANNOMUTASE"/>
    <property type="match status" value="1"/>
</dbReference>
<feature type="domain" description="Alpha-D-phosphohexomutase alpha/beta/alpha" evidence="9">
    <location>
        <begin position="6"/>
        <end position="118"/>
    </location>
</feature>
<dbReference type="Proteomes" id="UP000028194">
    <property type="component" value="Chromosome"/>
</dbReference>
<name>A0A075MWF1_9ARCH</name>
<dbReference type="EMBL" id="CP007174">
    <property type="protein sequence ID" value="AIF84982.1"/>
    <property type="molecule type" value="Genomic_DNA"/>
</dbReference>
<feature type="domain" description="Alpha-D-phosphohexomutase alpha/beta/alpha" evidence="10">
    <location>
        <begin position="140"/>
        <end position="238"/>
    </location>
</feature>
<keyword evidence="5 7" id="KW-0460">Magnesium</keyword>
<keyword evidence="13" id="KW-1185">Reference proteome</keyword>
<dbReference type="RefSeq" id="WP_148701462.1">
    <property type="nucleotide sequence ID" value="NZ_CP007174.1"/>
</dbReference>
<dbReference type="InterPro" id="IPR016055">
    <property type="entry name" value="A-D-PHexomutase_a/b/a-I/II/III"/>
</dbReference>
<proteinExistence type="inferred from homology"/>
<dbReference type="InterPro" id="IPR005843">
    <property type="entry name" value="A-D-PHexomutase_C"/>
</dbReference>
<evidence type="ECO:0000256" key="5">
    <source>
        <dbReference type="ARBA" id="ARBA00022842"/>
    </source>
</evidence>
<evidence type="ECO:0000256" key="2">
    <source>
        <dbReference type="ARBA" id="ARBA00010231"/>
    </source>
</evidence>
<dbReference type="GO" id="GO:0004614">
    <property type="term" value="F:phosphoglucomutase activity"/>
    <property type="evidence" value="ECO:0007669"/>
    <property type="project" value="UniProtKB-EC"/>
</dbReference>
<dbReference type="Pfam" id="PF02878">
    <property type="entry name" value="PGM_PMM_I"/>
    <property type="match status" value="1"/>
</dbReference>
<evidence type="ECO:0000313" key="13">
    <source>
        <dbReference type="Proteomes" id="UP000028194"/>
    </source>
</evidence>
<evidence type="ECO:0000313" key="12">
    <source>
        <dbReference type="EMBL" id="AIF84982.1"/>
    </source>
</evidence>
<dbReference type="AlphaFoldDB" id="A0A075MWF1"/>
<dbReference type="Pfam" id="PF02880">
    <property type="entry name" value="PGM_PMM_III"/>
    <property type="match status" value="1"/>
</dbReference>
<dbReference type="GeneID" id="41598623"/>
<evidence type="ECO:0000256" key="6">
    <source>
        <dbReference type="ARBA" id="ARBA00023235"/>
    </source>
</evidence>
<evidence type="ECO:0000259" key="8">
    <source>
        <dbReference type="Pfam" id="PF00408"/>
    </source>
</evidence>
<organism evidence="12 13">
    <name type="scientific">Candidatus Nitrososphaera evergladensis SR1</name>
    <dbReference type="NCBI Taxonomy" id="1459636"/>
    <lineage>
        <taxon>Archaea</taxon>
        <taxon>Nitrososphaerota</taxon>
        <taxon>Nitrososphaeria</taxon>
        <taxon>Nitrososphaerales</taxon>
        <taxon>Nitrososphaeraceae</taxon>
        <taxon>Nitrososphaera</taxon>
    </lineage>
</organism>
<reference evidence="12 13" key="1">
    <citation type="journal article" date="2014" name="PLoS ONE">
        <title>Genome Sequence of Candidatus Nitrososphaera evergladensis from Group I.1b Enriched from Everglades Soil Reveals Novel Genomic Features of the Ammonia-Oxidizing Archaea.</title>
        <authorList>
            <person name="Zhalnina K.V."/>
            <person name="Dias R."/>
            <person name="Leonard M.T."/>
            <person name="Dorr de Quadros P."/>
            <person name="Camargo F.A."/>
            <person name="Drew J.C."/>
            <person name="Farmerie W.G."/>
            <person name="Daroub S.H."/>
            <person name="Triplett E.W."/>
        </authorList>
    </citation>
    <scope>NUCLEOTIDE SEQUENCE [LARGE SCALE GENOMIC DNA]</scope>
    <source>
        <strain evidence="12 13">SR1</strain>
    </source>
</reference>
<dbReference type="PROSITE" id="PS00710">
    <property type="entry name" value="PGM_PMM"/>
    <property type="match status" value="1"/>
</dbReference>
<dbReference type="EC" id="5.4.2.2" evidence="12"/>
<protein>
    <submittedName>
        <fullName evidence="12">Phosphomannomutase</fullName>
        <ecNumber evidence="12">5.4.2.2</ecNumber>
        <ecNumber evidence="12">5.4.2.8</ecNumber>
    </submittedName>
</protein>
<keyword evidence="6 12" id="KW-0413">Isomerase</keyword>
<comment type="cofactor">
    <cofactor evidence="1">
        <name>Mg(2+)</name>
        <dbReference type="ChEBI" id="CHEBI:18420"/>
    </cofactor>
</comment>
<dbReference type="Gene3D" id="3.40.120.10">
    <property type="entry name" value="Alpha-D-Glucose-1,6-Bisphosphate, subunit A, domain 3"/>
    <property type="match status" value="3"/>
</dbReference>
<dbReference type="InterPro" id="IPR005845">
    <property type="entry name" value="A-D-PHexomutase_a/b/a-II"/>
</dbReference>
<dbReference type="GO" id="GO:0004615">
    <property type="term" value="F:phosphomannomutase activity"/>
    <property type="evidence" value="ECO:0007669"/>
    <property type="project" value="UniProtKB-EC"/>
</dbReference>
<evidence type="ECO:0000256" key="3">
    <source>
        <dbReference type="ARBA" id="ARBA00022553"/>
    </source>
</evidence>
<dbReference type="Pfam" id="PF02879">
    <property type="entry name" value="PGM_PMM_II"/>
    <property type="match status" value="1"/>
</dbReference>
<dbReference type="STRING" id="1459636.NTE_02946"/>